<protein>
    <submittedName>
        <fullName evidence="1">Uncharacterized protein</fullName>
    </submittedName>
</protein>
<accession>A0A1M2VQ60</accession>
<dbReference type="EMBL" id="MNAD01000884">
    <property type="protein sequence ID" value="OJT09690.1"/>
    <property type="molecule type" value="Genomic_DNA"/>
</dbReference>
<keyword evidence="2" id="KW-1185">Reference proteome</keyword>
<comment type="caution">
    <text evidence="1">The sequence shown here is derived from an EMBL/GenBank/DDBJ whole genome shotgun (WGS) entry which is preliminary data.</text>
</comment>
<sequence length="81" mass="9196">MSLEKRYIRECSLYIDISASKLPLLGIPWTAEPMPVPYNSVRRLGAQTAALAGRLSRHDIDPAFSEHPRILENRMSMNRSV</sequence>
<organism evidence="1 2">
    <name type="scientific">Trametes pubescens</name>
    <name type="common">White-rot fungus</name>
    <dbReference type="NCBI Taxonomy" id="154538"/>
    <lineage>
        <taxon>Eukaryota</taxon>
        <taxon>Fungi</taxon>
        <taxon>Dikarya</taxon>
        <taxon>Basidiomycota</taxon>
        <taxon>Agaricomycotina</taxon>
        <taxon>Agaricomycetes</taxon>
        <taxon>Polyporales</taxon>
        <taxon>Polyporaceae</taxon>
        <taxon>Trametes</taxon>
    </lineage>
</organism>
<evidence type="ECO:0000313" key="1">
    <source>
        <dbReference type="EMBL" id="OJT09690.1"/>
    </source>
</evidence>
<gene>
    <name evidence="1" type="ORF">TRAPUB_13830</name>
</gene>
<name>A0A1M2VQ60_TRAPU</name>
<evidence type="ECO:0000313" key="2">
    <source>
        <dbReference type="Proteomes" id="UP000184267"/>
    </source>
</evidence>
<dbReference type="Proteomes" id="UP000184267">
    <property type="component" value="Unassembled WGS sequence"/>
</dbReference>
<proteinExistence type="predicted"/>
<dbReference type="AlphaFoldDB" id="A0A1M2VQ60"/>
<reference evidence="1 2" key="1">
    <citation type="submission" date="2016-10" db="EMBL/GenBank/DDBJ databases">
        <title>Genome sequence of the basidiomycete white-rot fungus Trametes pubescens.</title>
        <authorList>
            <person name="Makela M.R."/>
            <person name="Granchi Z."/>
            <person name="Peng M."/>
            <person name="De Vries R.P."/>
            <person name="Grigoriev I."/>
            <person name="Riley R."/>
            <person name="Hilden K."/>
        </authorList>
    </citation>
    <scope>NUCLEOTIDE SEQUENCE [LARGE SCALE GENOMIC DNA]</scope>
    <source>
        <strain evidence="1 2">FBCC735</strain>
    </source>
</reference>